<protein>
    <recommendedName>
        <fullName evidence="1">HTH merR-type domain-containing protein</fullName>
    </recommendedName>
</protein>
<dbReference type="Pfam" id="PF04255">
    <property type="entry name" value="DUF433"/>
    <property type="match status" value="1"/>
</dbReference>
<proteinExistence type="predicted"/>
<dbReference type="GO" id="GO:0006355">
    <property type="term" value="P:regulation of DNA-templated transcription"/>
    <property type="evidence" value="ECO:0007669"/>
    <property type="project" value="InterPro"/>
</dbReference>
<dbReference type="InterPro" id="IPR009057">
    <property type="entry name" value="Homeodomain-like_sf"/>
</dbReference>
<comment type="caution">
    <text evidence="2">The sequence shown here is derived from an EMBL/GenBank/DDBJ whole genome shotgun (WGS) entry which is preliminary data.</text>
</comment>
<dbReference type="RefSeq" id="WP_109230234.1">
    <property type="nucleotide sequence ID" value="NZ_PYHR01000002.1"/>
</dbReference>
<evidence type="ECO:0000313" key="3">
    <source>
        <dbReference type="Proteomes" id="UP000245166"/>
    </source>
</evidence>
<evidence type="ECO:0000259" key="1">
    <source>
        <dbReference type="Pfam" id="PF13411"/>
    </source>
</evidence>
<reference evidence="2 3" key="1">
    <citation type="submission" date="2018-03" db="EMBL/GenBank/DDBJ databases">
        <title>Genome assembly of novel Miniimonas species PCH200.</title>
        <authorList>
            <person name="Thakur V."/>
            <person name="Kumar V."/>
            <person name="Singh D."/>
        </authorList>
    </citation>
    <scope>NUCLEOTIDE SEQUENCE [LARGE SCALE GENOMIC DNA]</scope>
    <source>
        <strain evidence="2 3">PCH200</strain>
    </source>
</reference>
<dbReference type="Proteomes" id="UP000245166">
    <property type="component" value="Unassembled WGS sequence"/>
</dbReference>
<dbReference type="InterPro" id="IPR007367">
    <property type="entry name" value="DUF433"/>
</dbReference>
<accession>A0A2U1ZY46</accession>
<dbReference type="GO" id="GO:0003677">
    <property type="term" value="F:DNA binding"/>
    <property type="evidence" value="ECO:0007669"/>
    <property type="project" value="InterPro"/>
</dbReference>
<name>A0A2U1ZY46_9MICO</name>
<evidence type="ECO:0000313" key="2">
    <source>
        <dbReference type="EMBL" id="PWD51853.1"/>
    </source>
</evidence>
<dbReference type="AlphaFoldDB" id="A0A2U1ZY46"/>
<organism evidence="2 3">
    <name type="scientific">Serinibacter arcticus</name>
    <dbReference type="NCBI Taxonomy" id="1655435"/>
    <lineage>
        <taxon>Bacteria</taxon>
        <taxon>Bacillati</taxon>
        <taxon>Actinomycetota</taxon>
        <taxon>Actinomycetes</taxon>
        <taxon>Micrococcales</taxon>
        <taxon>Beutenbergiaceae</taxon>
        <taxon>Serinibacter</taxon>
    </lineage>
</organism>
<dbReference type="SUPFAM" id="SSF46689">
    <property type="entry name" value="Homeodomain-like"/>
    <property type="match status" value="1"/>
</dbReference>
<dbReference type="InterPro" id="IPR000551">
    <property type="entry name" value="MerR-type_HTH_dom"/>
</dbReference>
<dbReference type="EMBL" id="PYHR01000002">
    <property type="protein sequence ID" value="PWD51853.1"/>
    <property type="molecule type" value="Genomic_DNA"/>
</dbReference>
<feature type="domain" description="HTH merR-type" evidence="1">
    <location>
        <begin position="10"/>
        <end position="78"/>
    </location>
</feature>
<gene>
    <name evidence="2" type="ORF">C8046_15575</name>
</gene>
<keyword evidence="3" id="KW-1185">Reference proteome</keyword>
<dbReference type="Pfam" id="PF13411">
    <property type="entry name" value="MerR_1"/>
    <property type="match status" value="1"/>
</dbReference>
<dbReference type="OrthoDB" id="271159at2"/>
<sequence length="214" mass="23541">MDLRYDLARYTVRDVASFVGMNDETLRRWVNRGDLISSLTPETPRGASLPFVAVAEVQFFSHLRGQGLSLRAITEGMAAVRDALGPRMLQEGRLAHDGRDTLVDLHDDEAAVEWERARDRQGGIRGIIENALVPITWAEDGLPARVALDRYAGAEVVVDHTVAFGRPILTGLGVRVEDVVEMWLAGDSIETVSREFGVSRELVESLARGYAQAA</sequence>